<reference evidence="2" key="1">
    <citation type="submission" date="2020-05" db="EMBL/GenBank/DDBJ databases">
        <title>Phylogenomic resolution of chytrid fungi.</title>
        <authorList>
            <person name="Stajich J.E."/>
            <person name="Amses K."/>
            <person name="Simmons R."/>
            <person name="Seto K."/>
            <person name="Myers J."/>
            <person name="Bonds A."/>
            <person name="Quandt C.A."/>
            <person name="Barry K."/>
            <person name="Liu P."/>
            <person name="Grigoriev I."/>
            <person name="Longcore J.E."/>
            <person name="James T.Y."/>
        </authorList>
    </citation>
    <scope>NUCLEOTIDE SEQUENCE</scope>
    <source>
        <strain evidence="2">JEL0476</strain>
    </source>
</reference>
<keyword evidence="1" id="KW-1133">Transmembrane helix</keyword>
<feature type="non-terminal residue" evidence="2">
    <location>
        <position position="1"/>
    </location>
</feature>
<evidence type="ECO:0000313" key="2">
    <source>
        <dbReference type="EMBL" id="KAJ3199786.1"/>
    </source>
</evidence>
<dbReference type="Gene3D" id="1.20.1070.10">
    <property type="entry name" value="Rhodopsin 7-helix transmembrane proteins"/>
    <property type="match status" value="1"/>
</dbReference>
<name>A0AAD5TT31_9FUNG</name>
<gene>
    <name evidence="2" type="ORF">HK099_003007</name>
</gene>
<dbReference type="Proteomes" id="UP001211065">
    <property type="component" value="Unassembled WGS sequence"/>
</dbReference>
<feature type="transmembrane region" description="Helical" evidence="1">
    <location>
        <begin position="116"/>
        <end position="139"/>
    </location>
</feature>
<feature type="transmembrane region" description="Helical" evidence="1">
    <location>
        <begin position="29"/>
        <end position="51"/>
    </location>
</feature>
<proteinExistence type="predicted"/>
<protein>
    <submittedName>
        <fullName evidence="2">Uncharacterized protein</fullName>
    </submittedName>
</protein>
<evidence type="ECO:0000313" key="3">
    <source>
        <dbReference type="Proteomes" id="UP001211065"/>
    </source>
</evidence>
<keyword evidence="1" id="KW-0472">Membrane</keyword>
<dbReference type="AlphaFoldDB" id="A0AAD5TT31"/>
<sequence>TNSYGEIYGLRSAYDVCLVLWYKRTPIEVTFITACTITISGPTSFMAFAYYKIYKDVKDTGKKLNACFATTQAQSKLHDQESNDGKLSILGTDSVVGDNLNSKNRLHKDQADLEKIVLLQSISICFCFIVGWIPVIVIVSHEVISGTSAPVWLLHLNSFGPAFTCL</sequence>
<keyword evidence="3" id="KW-1185">Reference proteome</keyword>
<evidence type="ECO:0000256" key="1">
    <source>
        <dbReference type="SAM" id="Phobius"/>
    </source>
</evidence>
<comment type="caution">
    <text evidence="2">The sequence shown here is derived from an EMBL/GenBank/DDBJ whole genome shotgun (WGS) entry which is preliminary data.</text>
</comment>
<feature type="non-terminal residue" evidence="2">
    <location>
        <position position="166"/>
    </location>
</feature>
<dbReference type="EMBL" id="JADGJW010002037">
    <property type="protein sequence ID" value="KAJ3199786.1"/>
    <property type="molecule type" value="Genomic_DNA"/>
</dbReference>
<dbReference type="SUPFAM" id="SSF81321">
    <property type="entry name" value="Family A G protein-coupled receptor-like"/>
    <property type="match status" value="1"/>
</dbReference>
<accession>A0AAD5TT31</accession>
<organism evidence="2 3">
    <name type="scientific">Clydaea vesicula</name>
    <dbReference type="NCBI Taxonomy" id="447962"/>
    <lineage>
        <taxon>Eukaryota</taxon>
        <taxon>Fungi</taxon>
        <taxon>Fungi incertae sedis</taxon>
        <taxon>Chytridiomycota</taxon>
        <taxon>Chytridiomycota incertae sedis</taxon>
        <taxon>Chytridiomycetes</taxon>
        <taxon>Lobulomycetales</taxon>
        <taxon>Lobulomycetaceae</taxon>
        <taxon>Clydaea</taxon>
    </lineage>
</organism>
<keyword evidence="1" id="KW-0812">Transmembrane</keyword>